<dbReference type="EMBL" id="AP021861">
    <property type="protein sequence ID" value="BBO31398.1"/>
    <property type="molecule type" value="Genomic_DNA"/>
</dbReference>
<dbReference type="InterPro" id="IPR003594">
    <property type="entry name" value="HATPase_dom"/>
</dbReference>
<dbReference type="Pfam" id="PF00512">
    <property type="entry name" value="HisKA"/>
    <property type="match status" value="1"/>
</dbReference>
<dbReference type="GO" id="GO:0005886">
    <property type="term" value="C:plasma membrane"/>
    <property type="evidence" value="ECO:0007669"/>
    <property type="project" value="TreeGrafter"/>
</dbReference>
<comment type="catalytic activity">
    <reaction evidence="1">
        <text>ATP + protein L-histidine = ADP + protein N-phospho-L-histidine.</text>
        <dbReference type="EC" id="2.7.13.3"/>
    </reaction>
</comment>
<evidence type="ECO:0000256" key="9">
    <source>
        <dbReference type="ARBA" id="ARBA00023012"/>
    </source>
</evidence>
<name>A0A5K7X4B9_9BACT</name>
<dbReference type="Gene3D" id="3.30.565.10">
    <property type="entry name" value="Histidine kinase-like ATPase, C-terminal domain"/>
    <property type="match status" value="1"/>
</dbReference>
<dbReference type="SUPFAM" id="SSF55874">
    <property type="entry name" value="ATPase domain of HSP90 chaperone/DNA topoisomerase II/histidine kinase"/>
    <property type="match status" value="1"/>
</dbReference>
<evidence type="ECO:0000256" key="3">
    <source>
        <dbReference type="ARBA" id="ARBA00012438"/>
    </source>
</evidence>
<dbReference type="InterPro" id="IPR036097">
    <property type="entry name" value="HisK_dim/P_sf"/>
</dbReference>
<evidence type="ECO:0000256" key="8">
    <source>
        <dbReference type="ARBA" id="ARBA00022989"/>
    </source>
</evidence>
<evidence type="ECO:0000259" key="14">
    <source>
        <dbReference type="PROSITE" id="PS50885"/>
    </source>
</evidence>
<dbReference type="SMART" id="SM00388">
    <property type="entry name" value="HisKA"/>
    <property type="match status" value="1"/>
</dbReference>
<evidence type="ECO:0000259" key="13">
    <source>
        <dbReference type="PROSITE" id="PS50109"/>
    </source>
</evidence>
<accession>A0A5K7X4B9</accession>
<evidence type="ECO:0000256" key="1">
    <source>
        <dbReference type="ARBA" id="ARBA00000085"/>
    </source>
</evidence>
<dbReference type="InterPro" id="IPR036890">
    <property type="entry name" value="HATPase_C_sf"/>
</dbReference>
<dbReference type="CDD" id="cd00082">
    <property type="entry name" value="HisKA"/>
    <property type="match status" value="1"/>
</dbReference>
<dbReference type="Pfam" id="PF02518">
    <property type="entry name" value="HATPase_c"/>
    <property type="match status" value="1"/>
</dbReference>
<dbReference type="PANTHER" id="PTHR45436:SF5">
    <property type="entry name" value="SENSOR HISTIDINE KINASE TRCS"/>
    <property type="match status" value="1"/>
</dbReference>
<keyword evidence="7" id="KW-0418">Kinase</keyword>
<organism evidence="15 16">
    <name type="scientific">Lacipirellula parvula</name>
    <dbReference type="NCBI Taxonomy" id="2650471"/>
    <lineage>
        <taxon>Bacteria</taxon>
        <taxon>Pseudomonadati</taxon>
        <taxon>Planctomycetota</taxon>
        <taxon>Planctomycetia</taxon>
        <taxon>Pirellulales</taxon>
        <taxon>Lacipirellulaceae</taxon>
        <taxon>Lacipirellula</taxon>
    </lineage>
</organism>
<dbReference type="FunFam" id="3.30.565.10:FF:000006">
    <property type="entry name" value="Sensor histidine kinase WalK"/>
    <property type="match status" value="1"/>
</dbReference>
<dbReference type="Gene3D" id="6.10.340.10">
    <property type="match status" value="1"/>
</dbReference>
<dbReference type="InterPro" id="IPR005467">
    <property type="entry name" value="His_kinase_dom"/>
</dbReference>
<sequence>MTLVNRVSAFFLAALAIVLVVYSGLFYAFVRGRLVQQFDQELHGALYSLVAAIEVEPEEVKWQPLEHAIALGSGAGPEEVRWVVIGDRSQIVEQSRNSTPEIVAEAKRIATEAATNDQTAGETQAPGELNILYQRLTAPDPIRLDRELDEFDELVVVVARSTADMDANLQRLLTLVILLPLAAWLLAAALGRWFGARALRPVLEMSQRARSIAGSDFKSRLPAPDSGDELADLGQSFNTLLDRQQRAYEQQRRFAGDAAHELRTPLTVLLGQMDVALRRPRTAEEYADTLGVLRDEANELQQIVESLLFLARTSEDATLPGSESIELAEWLPRYMERWQNDPRRGDLQLEVQLPPNATVSAPPALLNRLLDNLISNAAKYSAPGTPITVTATGSADAAAISVADQGRGISPEDQATVFEPFFRSKSARDAGIAGTGLGLAIASRIVAALGGRLECHSELSRGSTFTLTLPTRLSQPPQQPRLNEPPER</sequence>
<keyword evidence="4" id="KW-0597">Phosphoprotein</keyword>
<feature type="region of interest" description="Disordered" evidence="11">
    <location>
        <begin position="469"/>
        <end position="488"/>
    </location>
</feature>
<dbReference type="PRINTS" id="PR00344">
    <property type="entry name" value="BCTRLSENSOR"/>
</dbReference>
<dbReference type="GO" id="GO:0000155">
    <property type="term" value="F:phosphorelay sensor kinase activity"/>
    <property type="evidence" value="ECO:0007669"/>
    <property type="project" value="InterPro"/>
</dbReference>
<dbReference type="SUPFAM" id="SSF158472">
    <property type="entry name" value="HAMP domain-like"/>
    <property type="match status" value="1"/>
</dbReference>
<evidence type="ECO:0000256" key="10">
    <source>
        <dbReference type="ARBA" id="ARBA00023136"/>
    </source>
</evidence>
<gene>
    <name evidence="15" type="ORF">PLANPX_1010</name>
</gene>
<evidence type="ECO:0000313" key="15">
    <source>
        <dbReference type="EMBL" id="BBO31398.1"/>
    </source>
</evidence>
<dbReference type="KEGG" id="lpav:PLANPX_1010"/>
<dbReference type="PROSITE" id="PS50109">
    <property type="entry name" value="HIS_KIN"/>
    <property type="match status" value="1"/>
</dbReference>
<protein>
    <recommendedName>
        <fullName evidence="3">histidine kinase</fullName>
        <ecNumber evidence="3">2.7.13.3</ecNumber>
    </recommendedName>
</protein>
<dbReference type="SMART" id="SM00304">
    <property type="entry name" value="HAMP"/>
    <property type="match status" value="1"/>
</dbReference>
<evidence type="ECO:0000256" key="11">
    <source>
        <dbReference type="SAM" id="MobiDB-lite"/>
    </source>
</evidence>
<dbReference type="SUPFAM" id="SSF47384">
    <property type="entry name" value="Homodimeric domain of signal transducing histidine kinase"/>
    <property type="match status" value="1"/>
</dbReference>
<evidence type="ECO:0000256" key="6">
    <source>
        <dbReference type="ARBA" id="ARBA00022692"/>
    </source>
</evidence>
<reference evidence="16" key="1">
    <citation type="submission" date="2019-10" db="EMBL/GenBank/DDBJ databases">
        <title>Lacipirellula parvula gen. nov., sp. nov., representing a lineage of planctomycetes widespread in freshwater anoxic habitats, and description of the family Lacipirellulaceae.</title>
        <authorList>
            <person name="Dedysh S.N."/>
            <person name="Kulichevskaya I.S."/>
            <person name="Beletsky A.V."/>
            <person name="Rakitin A.L."/>
            <person name="Mardanov A.V."/>
            <person name="Ivanova A.A."/>
            <person name="Saltykova V.X."/>
            <person name="Rijpstra W.I.C."/>
            <person name="Sinninghe Damste J.S."/>
            <person name="Ravin N.V."/>
        </authorList>
    </citation>
    <scope>NUCLEOTIDE SEQUENCE [LARGE SCALE GENOMIC DNA]</scope>
    <source>
        <strain evidence="16">PX69</strain>
    </source>
</reference>
<dbReference type="CDD" id="cd06225">
    <property type="entry name" value="HAMP"/>
    <property type="match status" value="1"/>
</dbReference>
<keyword evidence="5" id="KW-0808">Transferase</keyword>
<dbReference type="EC" id="2.7.13.3" evidence="3"/>
<dbReference type="Gene3D" id="1.10.287.130">
    <property type="match status" value="1"/>
</dbReference>
<proteinExistence type="predicted"/>
<dbReference type="InterPro" id="IPR004358">
    <property type="entry name" value="Sig_transdc_His_kin-like_C"/>
</dbReference>
<dbReference type="RefSeq" id="WP_152097553.1">
    <property type="nucleotide sequence ID" value="NZ_AP021861.1"/>
</dbReference>
<keyword evidence="8 12" id="KW-1133">Transmembrane helix</keyword>
<feature type="domain" description="Histidine kinase" evidence="13">
    <location>
        <begin position="257"/>
        <end position="473"/>
    </location>
</feature>
<feature type="domain" description="HAMP" evidence="14">
    <location>
        <begin position="196"/>
        <end position="249"/>
    </location>
</feature>
<dbReference type="InterPro" id="IPR050428">
    <property type="entry name" value="TCS_sensor_his_kinase"/>
</dbReference>
<dbReference type="PANTHER" id="PTHR45436">
    <property type="entry name" value="SENSOR HISTIDINE KINASE YKOH"/>
    <property type="match status" value="1"/>
</dbReference>
<keyword evidence="10 12" id="KW-0472">Membrane</keyword>
<dbReference type="Pfam" id="PF00672">
    <property type="entry name" value="HAMP"/>
    <property type="match status" value="1"/>
</dbReference>
<dbReference type="PROSITE" id="PS50885">
    <property type="entry name" value="HAMP"/>
    <property type="match status" value="1"/>
</dbReference>
<keyword evidence="16" id="KW-1185">Reference proteome</keyword>
<dbReference type="Proteomes" id="UP000326837">
    <property type="component" value="Chromosome"/>
</dbReference>
<feature type="transmembrane region" description="Helical" evidence="12">
    <location>
        <begin position="172"/>
        <end position="194"/>
    </location>
</feature>
<keyword evidence="6 12" id="KW-0812">Transmembrane</keyword>
<dbReference type="InterPro" id="IPR003661">
    <property type="entry name" value="HisK_dim/P_dom"/>
</dbReference>
<keyword evidence="9" id="KW-0902">Two-component regulatory system</keyword>
<evidence type="ECO:0000256" key="2">
    <source>
        <dbReference type="ARBA" id="ARBA00004370"/>
    </source>
</evidence>
<dbReference type="InterPro" id="IPR003660">
    <property type="entry name" value="HAMP_dom"/>
</dbReference>
<dbReference type="SMART" id="SM00387">
    <property type="entry name" value="HATPase_c"/>
    <property type="match status" value="1"/>
</dbReference>
<comment type="subcellular location">
    <subcellularLocation>
        <location evidence="2">Membrane</location>
    </subcellularLocation>
</comment>
<evidence type="ECO:0000256" key="7">
    <source>
        <dbReference type="ARBA" id="ARBA00022777"/>
    </source>
</evidence>
<evidence type="ECO:0000256" key="4">
    <source>
        <dbReference type="ARBA" id="ARBA00022553"/>
    </source>
</evidence>
<evidence type="ECO:0000256" key="12">
    <source>
        <dbReference type="SAM" id="Phobius"/>
    </source>
</evidence>
<evidence type="ECO:0000313" key="16">
    <source>
        <dbReference type="Proteomes" id="UP000326837"/>
    </source>
</evidence>
<dbReference type="AlphaFoldDB" id="A0A5K7X4B9"/>
<feature type="transmembrane region" description="Helical" evidence="12">
    <location>
        <begin position="6"/>
        <end position="30"/>
    </location>
</feature>
<evidence type="ECO:0000256" key="5">
    <source>
        <dbReference type="ARBA" id="ARBA00022679"/>
    </source>
</evidence>